<dbReference type="PANTHER" id="PTHR21392:SF1">
    <property type="entry name" value="TRNA-URIDINE AMINOCARBOXYPROPYLTRANSFERASE"/>
    <property type="match status" value="1"/>
</dbReference>
<evidence type="ECO:0000256" key="1">
    <source>
        <dbReference type="ARBA" id="ARBA00012386"/>
    </source>
</evidence>
<keyword evidence="4" id="KW-0819">tRNA processing</keyword>
<dbReference type="PANTHER" id="PTHR21392">
    <property type="entry name" value="TRNA-URIDINE AMINOCARBOXYPROPYLTRANSFERASE 2"/>
    <property type="match status" value="1"/>
</dbReference>
<dbReference type="GO" id="GO:0008033">
    <property type="term" value="P:tRNA processing"/>
    <property type="evidence" value="ECO:0007669"/>
    <property type="project" value="UniProtKB-KW"/>
</dbReference>
<dbReference type="InterPro" id="IPR039262">
    <property type="entry name" value="DTWD2/TAPT"/>
</dbReference>
<evidence type="ECO:0000313" key="7">
    <source>
        <dbReference type="Proteomes" id="UP000242792"/>
    </source>
</evidence>
<organism evidence="6 7">
    <name type="scientific">Comamonas kerstersii</name>
    <dbReference type="NCBI Taxonomy" id="225992"/>
    <lineage>
        <taxon>Bacteria</taxon>
        <taxon>Pseudomonadati</taxon>
        <taxon>Pseudomonadota</taxon>
        <taxon>Betaproteobacteria</taxon>
        <taxon>Burkholderiales</taxon>
        <taxon>Comamonadaceae</taxon>
        <taxon>Comamonas</taxon>
    </lineage>
</organism>
<dbReference type="SMART" id="SM01144">
    <property type="entry name" value="DTW"/>
    <property type="match status" value="1"/>
</dbReference>
<gene>
    <name evidence="6" type="ORF">B5M06_01615</name>
</gene>
<feature type="domain" description="DTW" evidence="5">
    <location>
        <begin position="36"/>
        <end position="235"/>
    </location>
</feature>
<sequence length="282" mass="31420">MSAASTPPAFPHAVARLRAQRLLRSTRPFLARGGPKGERCEGCRLRPTHCMCALRPHLPTQAGICLLMHDAEPLKPSNTGWLIADVVQDTFAFGWSRTEVDPALTALLQDPQWQPYVVFPSEYVEPPERAIHTLPAGQAHSGKRPLFILLDATWAEARKMFRKSPYLDSFPVLGLQPEQISRYQLRRSKRDDHFCTSEVAALCLELCAQPQDQRAGQVLEQYLAVYTHHYLQAKNQMPVQWDSSEHQQLQAALQLASAADSAIAKGVGGQALDNNLHNTNLS</sequence>
<dbReference type="EMBL" id="CP020121">
    <property type="protein sequence ID" value="AQZ97150.1"/>
    <property type="molecule type" value="Genomic_DNA"/>
</dbReference>
<evidence type="ECO:0000256" key="2">
    <source>
        <dbReference type="ARBA" id="ARBA00022679"/>
    </source>
</evidence>
<dbReference type="Pfam" id="PF03942">
    <property type="entry name" value="DTW"/>
    <property type="match status" value="1"/>
</dbReference>
<keyword evidence="3" id="KW-0949">S-adenosyl-L-methionine</keyword>
<evidence type="ECO:0000256" key="4">
    <source>
        <dbReference type="ARBA" id="ARBA00022694"/>
    </source>
</evidence>
<reference evidence="6 7" key="1">
    <citation type="submission" date="2017-03" db="EMBL/GenBank/DDBJ databases">
        <title>Rapid Whole Genome Sequencing of Comamonas kerstersii Causing Continuous ambulatory Peritoneal Dialysis-Associated Peritonitis.</title>
        <authorList>
            <person name="Zheng B."/>
        </authorList>
    </citation>
    <scope>NUCLEOTIDE SEQUENCE [LARGE SCALE GENOMIC DNA]</scope>
    <source>
        <strain evidence="6 7">8943</strain>
    </source>
</reference>
<dbReference type="AlphaFoldDB" id="A0A1V0BBA0"/>
<dbReference type="Proteomes" id="UP000242792">
    <property type="component" value="Chromosome"/>
</dbReference>
<dbReference type="GO" id="GO:0016432">
    <property type="term" value="F:tRNA-uridine aminocarboxypropyltransferase activity"/>
    <property type="evidence" value="ECO:0007669"/>
    <property type="project" value="UniProtKB-EC"/>
</dbReference>
<dbReference type="InterPro" id="IPR005636">
    <property type="entry name" value="DTW"/>
</dbReference>
<dbReference type="GeneID" id="83038009"/>
<evidence type="ECO:0000256" key="3">
    <source>
        <dbReference type="ARBA" id="ARBA00022691"/>
    </source>
</evidence>
<proteinExistence type="predicted"/>
<evidence type="ECO:0000313" key="6">
    <source>
        <dbReference type="EMBL" id="AQZ97150.1"/>
    </source>
</evidence>
<dbReference type="EC" id="2.5.1.25" evidence="1"/>
<evidence type="ECO:0000259" key="5">
    <source>
        <dbReference type="SMART" id="SM01144"/>
    </source>
</evidence>
<dbReference type="KEGG" id="cke:B5M06_01615"/>
<name>A0A1V0BBA0_9BURK</name>
<protein>
    <recommendedName>
        <fullName evidence="1">tRNA-uridine aminocarboxypropyltransferase</fullName>
        <ecNumber evidence="1">2.5.1.25</ecNumber>
    </recommendedName>
</protein>
<dbReference type="OrthoDB" id="370626at2"/>
<keyword evidence="2" id="KW-0808">Transferase</keyword>
<dbReference type="RefSeq" id="WP_080025138.1">
    <property type="nucleotide sequence ID" value="NZ_CATYED010000002.1"/>
</dbReference>
<accession>A0A1V0BBA0</accession>